<evidence type="ECO:0000313" key="2">
    <source>
        <dbReference type="Proteomes" id="UP000053791"/>
    </source>
</evidence>
<evidence type="ECO:0000313" key="1">
    <source>
        <dbReference type="EMBL" id="KUJ73205.1"/>
    </source>
</evidence>
<proteinExistence type="predicted"/>
<comment type="caution">
    <text evidence="1">The sequence shown here is derived from an EMBL/GenBank/DDBJ whole genome shotgun (WGS) entry which is preliminary data.</text>
</comment>
<dbReference type="Proteomes" id="UP000053791">
    <property type="component" value="Unassembled WGS sequence"/>
</dbReference>
<dbReference type="STRING" id="1685379.AVO45_15830"/>
<dbReference type="AlphaFoldDB" id="A0A0X3TBL8"/>
<organism evidence="1 2">
    <name type="scientific">Ruegeria marisrubri</name>
    <dbReference type="NCBI Taxonomy" id="1685379"/>
    <lineage>
        <taxon>Bacteria</taxon>
        <taxon>Pseudomonadati</taxon>
        <taxon>Pseudomonadota</taxon>
        <taxon>Alphaproteobacteria</taxon>
        <taxon>Rhodobacterales</taxon>
        <taxon>Roseobacteraceae</taxon>
        <taxon>Ruegeria</taxon>
    </lineage>
</organism>
<accession>A0A0X3TBL8</accession>
<name>A0A0X3TBL8_9RHOB</name>
<dbReference type="EMBL" id="LQBQ01000039">
    <property type="protein sequence ID" value="KUJ73205.1"/>
    <property type="molecule type" value="Genomic_DNA"/>
</dbReference>
<protein>
    <submittedName>
        <fullName evidence="1">Uncharacterized protein</fullName>
    </submittedName>
</protein>
<sequence>MLVGFLVCTASAAGACGFHNYVPQPTMVDRLIDSEHVVLVRQDPANPFRYKVVENLSGVEADADIPNLVDSTTRRRLTQNGDDVVLFAREGAYGPWLRVAYIDSTMQPVLRSVLDHLPDWKLGEDVSRFQTFADLLNHPDPVVGKLALRELDRADYGFLVSHKLQIDTAQTLSRIGNRTEMDLRAIRVLLLGIAGDDTARGYLKRGLNRSAQLESTLLGAFATAVIETDGPESVRIIAETYLADQTYSAASKEMIVEALALHSQYGDETMRSAVAEAMGEALEVAPDLAPAVARQFGARGVWSQSETLSSLVRSGSVRSIADVLAISQYIALAEGVSAGSSIGGSVVPDGGVLE</sequence>
<reference evidence="1 2" key="1">
    <citation type="submission" date="2015-12" db="EMBL/GenBank/DDBJ databases">
        <authorList>
            <person name="Shamseldin A."/>
            <person name="Moawad H."/>
            <person name="Abd El-Rahim W.M."/>
            <person name="Sadowsky M.J."/>
        </authorList>
    </citation>
    <scope>NUCLEOTIDE SEQUENCE [LARGE SCALE GENOMIC DNA]</scope>
    <source>
        <strain evidence="1 2">ZGT118</strain>
    </source>
</reference>
<keyword evidence="2" id="KW-1185">Reference proteome</keyword>
<gene>
    <name evidence="1" type="ORF">AVO45_15830</name>
</gene>